<evidence type="ECO:0000313" key="2">
    <source>
        <dbReference type="EMBL" id="PXW85044.1"/>
    </source>
</evidence>
<dbReference type="NCBIfam" id="TIGR02849">
    <property type="entry name" value="spore_III_AD"/>
    <property type="match status" value="1"/>
</dbReference>
<feature type="transmembrane region" description="Helical" evidence="1">
    <location>
        <begin position="106"/>
        <end position="127"/>
    </location>
</feature>
<reference evidence="2 3" key="1">
    <citation type="submission" date="2018-05" db="EMBL/GenBank/DDBJ databases">
        <title>Genomic Encyclopedia of Type Strains, Phase IV (KMG-IV): sequencing the most valuable type-strain genomes for metagenomic binning, comparative biology and taxonomic classification.</title>
        <authorList>
            <person name="Goeker M."/>
        </authorList>
    </citation>
    <scope>NUCLEOTIDE SEQUENCE [LARGE SCALE GENOMIC DNA]</scope>
    <source>
        <strain evidence="2 3">DSM 28556</strain>
    </source>
</reference>
<evidence type="ECO:0000313" key="3">
    <source>
        <dbReference type="Proteomes" id="UP000247978"/>
    </source>
</evidence>
<dbReference type="AlphaFoldDB" id="A0A2V3VVL6"/>
<evidence type="ECO:0000256" key="1">
    <source>
        <dbReference type="SAM" id="Phobius"/>
    </source>
</evidence>
<dbReference type="InterPro" id="IPR025664">
    <property type="entry name" value="Spore_III_AC/AD"/>
</dbReference>
<dbReference type="Pfam" id="PF06686">
    <property type="entry name" value="SpoIIIAC"/>
    <property type="match status" value="2"/>
</dbReference>
<keyword evidence="1" id="KW-1133">Transmembrane helix</keyword>
<dbReference type="OrthoDB" id="1682150at2"/>
<feature type="transmembrane region" description="Helical" evidence="1">
    <location>
        <begin position="66"/>
        <end position="85"/>
    </location>
</feature>
<proteinExistence type="predicted"/>
<keyword evidence="1" id="KW-0472">Membrane</keyword>
<dbReference type="Proteomes" id="UP000247978">
    <property type="component" value="Unassembled WGS sequence"/>
</dbReference>
<gene>
    <name evidence="2" type="ORF">DFR56_11221</name>
</gene>
<feature type="transmembrane region" description="Helical" evidence="1">
    <location>
        <begin position="30"/>
        <end position="54"/>
    </location>
</feature>
<keyword evidence="1" id="KW-0812">Transmembrane</keyword>
<name>A0A2V3VVL6_9BACI</name>
<keyword evidence="3" id="KW-1185">Reference proteome</keyword>
<organism evidence="2 3">
    <name type="scientific">Pseudogracilibacillus auburnensis</name>
    <dbReference type="NCBI Taxonomy" id="1494959"/>
    <lineage>
        <taxon>Bacteria</taxon>
        <taxon>Bacillati</taxon>
        <taxon>Bacillota</taxon>
        <taxon>Bacilli</taxon>
        <taxon>Bacillales</taxon>
        <taxon>Bacillaceae</taxon>
        <taxon>Pseudogracilibacillus</taxon>
    </lineage>
</organism>
<dbReference type="RefSeq" id="WP_110396314.1">
    <property type="nucleotide sequence ID" value="NZ_JADIJL010000021.1"/>
</dbReference>
<dbReference type="EMBL" id="QJJQ01000012">
    <property type="protein sequence ID" value="PXW85044.1"/>
    <property type="molecule type" value="Genomic_DNA"/>
</dbReference>
<protein>
    <submittedName>
        <fullName evidence="2">Stage III sporulation protein AD</fullName>
    </submittedName>
</protein>
<comment type="caution">
    <text evidence="2">The sequence shown here is derived from an EMBL/GenBank/DDBJ whole genome shotgun (WGS) entry which is preliminary data.</text>
</comment>
<feature type="transmembrane region" description="Helical" evidence="1">
    <location>
        <begin position="6"/>
        <end position="23"/>
    </location>
</feature>
<accession>A0A2V3VVL6</accession>
<dbReference type="InterPro" id="IPR014211">
    <property type="entry name" value="Spore_III_AD"/>
</dbReference>
<sequence length="135" mass="14530">MDIIQIVLIGIIASLLYIILKDVQPTFAFVIILITSVLILMLVVKQIGIIIQLLTSLADKATINSFYLETILKIIGIAYITELGANVTKDAGLASVASKVELAGKIFILLLAIPIISAVVEVIINFIPTSGNHFL</sequence>